<name>A0A0E9VF64_ANGAN</name>
<evidence type="ECO:0000313" key="1">
    <source>
        <dbReference type="EMBL" id="JAH76734.1"/>
    </source>
</evidence>
<accession>A0A0E9VF64</accession>
<protein>
    <submittedName>
        <fullName evidence="1">Uncharacterized protein</fullName>
    </submittedName>
</protein>
<organism evidence="1">
    <name type="scientific">Anguilla anguilla</name>
    <name type="common">European freshwater eel</name>
    <name type="synonym">Muraena anguilla</name>
    <dbReference type="NCBI Taxonomy" id="7936"/>
    <lineage>
        <taxon>Eukaryota</taxon>
        <taxon>Metazoa</taxon>
        <taxon>Chordata</taxon>
        <taxon>Craniata</taxon>
        <taxon>Vertebrata</taxon>
        <taxon>Euteleostomi</taxon>
        <taxon>Actinopterygii</taxon>
        <taxon>Neopterygii</taxon>
        <taxon>Teleostei</taxon>
        <taxon>Anguilliformes</taxon>
        <taxon>Anguillidae</taxon>
        <taxon>Anguilla</taxon>
    </lineage>
</organism>
<dbReference type="EMBL" id="GBXM01031843">
    <property type="protein sequence ID" value="JAH76734.1"/>
    <property type="molecule type" value="Transcribed_RNA"/>
</dbReference>
<sequence length="77" mass="8788">MYSPSVLSLIILPLEAAEQHYFLFLILSAHHSKEHSTFYCAVEAISEYSHLQKNTIATSHPVFTSQSYFNHAKYVKA</sequence>
<dbReference type="AlphaFoldDB" id="A0A0E9VF64"/>
<reference evidence="1" key="2">
    <citation type="journal article" date="2015" name="Fish Shellfish Immunol.">
        <title>Early steps in the European eel (Anguilla anguilla)-Vibrio vulnificus interaction in the gills: Role of the RtxA13 toxin.</title>
        <authorList>
            <person name="Callol A."/>
            <person name="Pajuelo D."/>
            <person name="Ebbesson L."/>
            <person name="Teles M."/>
            <person name="MacKenzie S."/>
            <person name="Amaro C."/>
        </authorList>
    </citation>
    <scope>NUCLEOTIDE SEQUENCE</scope>
</reference>
<reference evidence="1" key="1">
    <citation type="submission" date="2014-11" db="EMBL/GenBank/DDBJ databases">
        <authorList>
            <person name="Amaro Gonzalez C."/>
        </authorList>
    </citation>
    <scope>NUCLEOTIDE SEQUENCE</scope>
</reference>
<proteinExistence type="predicted"/>